<proteinExistence type="predicted"/>
<dbReference type="eggNOG" id="ENOG502RZ0M">
    <property type="taxonomic scope" value="Eukaryota"/>
</dbReference>
<keyword evidence="1" id="KW-0732">Signal</keyword>
<feature type="signal peptide" evidence="1">
    <location>
        <begin position="1"/>
        <end position="17"/>
    </location>
</feature>
<evidence type="ECO:0000256" key="1">
    <source>
        <dbReference type="SAM" id="SignalP"/>
    </source>
</evidence>
<accession>A0A0L0FXU0</accession>
<name>A0A0L0FXU0_9EUKA</name>
<dbReference type="PANTHER" id="PTHR40124:SF1">
    <property type="entry name" value="DISAGGREGATASE RELATED REPEAT PROTEIN"/>
    <property type="match status" value="1"/>
</dbReference>
<keyword evidence="4" id="KW-1185">Reference proteome</keyword>
<gene>
    <name evidence="3" type="ORF">SARC_06050</name>
</gene>
<feature type="domain" description="Polysaccharide lyase 14" evidence="2">
    <location>
        <begin position="80"/>
        <end position="288"/>
    </location>
</feature>
<protein>
    <recommendedName>
        <fullName evidence="2">Polysaccharide lyase 14 domain-containing protein</fullName>
    </recommendedName>
</protein>
<dbReference type="AlphaFoldDB" id="A0A0L0FXU0"/>
<evidence type="ECO:0000313" key="3">
    <source>
        <dbReference type="EMBL" id="KNC81645.1"/>
    </source>
</evidence>
<dbReference type="Gene3D" id="2.60.120.200">
    <property type="match status" value="1"/>
</dbReference>
<feature type="chain" id="PRO_5005539057" description="Polysaccharide lyase 14 domain-containing protein" evidence="1">
    <location>
        <begin position="18"/>
        <end position="295"/>
    </location>
</feature>
<dbReference type="OrthoDB" id="10069995at2759"/>
<reference evidence="3 4" key="1">
    <citation type="submission" date="2011-02" db="EMBL/GenBank/DDBJ databases">
        <title>The Genome Sequence of Sphaeroforma arctica JP610.</title>
        <authorList>
            <consortium name="The Broad Institute Genome Sequencing Platform"/>
            <person name="Russ C."/>
            <person name="Cuomo C."/>
            <person name="Young S.K."/>
            <person name="Zeng Q."/>
            <person name="Gargeya S."/>
            <person name="Alvarado L."/>
            <person name="Berlin A."/>
            <person name="Chapman S.B."/>
            <person name="Chen Z."/>
            <person name="Freedman E."/>
            <person name="Gellesch M."/>
            <person name="Goldberg J."/>
            <person name="Griggs A."/>
            <person name="Gujja S."/>
            <person name="Heilman E."/>
            <person name="Heiman D."/>
            <person name="Howarth C."/>
            <person name="Mehta T."/>
            <person name="Neiman D."/>
            <person name="Pearson M."/>
            <person name="Roberts A."/>
            <person name="Saif S."/>
            <person name="Shea T."/>
            <person name="Shenoy N."/>
            <person name="Sisk P."/>
            <person name="Stolte C."/>
            <person name="Sykes S."/>
            <person name="White J."/>
            <person name="Yandava C."/>
            <person name="Burger G."/>
            <person name="Gray M.W."/>
            <person name="Holland P.W.H."/>
            <person name="King N."/>
            <person name="Lang F.B.F."/>
            <person name="Roger A.J."/>
            <person name="Ruiz-Trillo I."/>
            <person name="Haas B."/>
            <person name="Nusbaum C."/>
            <person name="Birren B."/>
        </authorList>
    </citation>
    <scope>NUCLEOTIDE SEQUENCE [LARGE SCALE GENOMIC DNA]</scope>
    <source>
        <strain evidence="3 4">JP610</strain>
    </source>
</reference>
<sequence length="295" mass="33359">MLSVSLVCIVLVAEALGAPIVRKNAPLFSVDYSNYKEGDKPDIYKDYYAPTDGCFGVYRKGGNCASSKPNTCFIRKDPSNSDGKVMEVTVKGHTYGTSKSYSGSQFYTHHLREISVLLEATLEYEVYFPEDFEWTLGGKLPGMYGGDKECSGERPSDGTNCFSTRLMWREDGEGEAYMYIPVEEQQFDVQDKCHMGDDPTHCSLNRGVLNFQAGSWNKLKQIITLNTVGDNDGWFELYHNNKLVMKERIVYRTTEKLRLSGMFFSTFFGGDSEEYAPERDQYLSFKNIVLSPGRA</sequence>
<dbReference type="GeneID" id="25906554"/>
<dbReference type="RefSeq" id="XP_014155547.1">
    <property type="nucleotide sequence ID" value="XM_014300072.1"/>
</dbReference>
<evidence type="ECO:0000313" key="4">
    <source>
        <dbReference type="Proteomes" id="UP000054560"/>
    </source>
</evidence>
<evidence type="ECO:0000259" key="2">
    <source>
        <dbReference type="Pfam" id="PF21294"/>
    </source>
</evidence>
<organism evidence="3 4">
    <name type="scientific">Sphaeroforma arctica JP610</name>
    <dbReference type="NCBI Taxonomy" id="667725"/>
    <lineage>
        <taxon>Eukaryota</taxon>
        <taxon>Ichthyosporea</taxon>
        <taxon>Ichthyophonida</taxon>
        <taxon>Sphaeroforma</taxon>
    </lineage>
</organism>
<dbReference type="Pfam" id="PF21294">
    <property type="entry name" value="Polysacc_lyase_14"/>
    <property type="match status" value="1"/>
</dbReference>
<dbReference type="Proteomes" id="UP000054560">
    <property type="component" value="Unassembled WGS sequence"/>
</dbReference>
<dbReference type="EMBL" id="KQ242012">
    <property type="protein sequence ID" value="KNC81645.1"/>
    <property type="molecule type" value="Genomic_DNA"/>
</dbReference>
<dbReference type="InterPro" id="IPR048958">
    <property type="entry name" value="Polysacc_lyase_14"/>
</dbReference>
<dbReference type="PANTHER" id="PTHR40124">
    <property type="match status" value="1"/>
</dbReference>